<sequence length="154" mass="17190">MGDRLPAPSSSDELSSILRQRNGAKQRNSLKRNIDAQFHNLSEKRRRSKINEKMKALQKLIPNSNKTDKASMLDEAIEYLKQLQLQFQTLAAMNGLGLNPLRLPPILPPTQTRITGTSEQGLNLETLLGGSHSMANHEPPEPTQEMCFSTTTLL</sequence>
<dbReference type="CDD" id="cd11445">
    <property type="entry name" value="bHLH_AtPIF_like"/>
    <property type="match status" value="1"/>
</dbReference>
<evidence type="ECO:0000256" key="4">
    <source>
        <dbReference type="ARBA" id="ARBA00023163"/>
    </source>
</evidence>
<evidence type="ECO:0000256" key="1">
    <source>
        <dbReference type="ARBA" id="ARBA00004123"/>
    </source>
</evidence>
<accession>A0ABQ8CP62</accession>
<evidence type="ECO:0000313" key="8">
    <source>
        <dbReference type="EMBL" id="KAH0918353.1"/>
    </source>
</evidence>
<comment type="caution">
    <text evidence="8">The sequence shown here is derived from an EMBL/GenBank/DDBJ whole genome shotgun (WGS) entry which is preliminary data.</text>
</comment>
<evidence type="ECO:0000256" key="6">
    <source>
        <dbReference type="SAM" id="MobiDB-lite"/>
    </source>
</evidence>
<dbReference type="SUPFAM" id="SSF47459">
    <property type="entry name" value="HLH, helix-loop-helix DNA-binding domain"/>
    <property type="match status" value="1"/>
</dbReference>
<gene>
    <name evidence="8" type="ORF">HID58_026013</name>
</gene>
<keyword evidence="9" id="KW-1185">Reference proteome</keyword>
<dbReference type="PANTHER" id="PTHR45855:SF6">
    <property type="entry name" value="TRANSCRIPTION FACTOR ALC"/>
    <property type="match status" value="1"/>
</dbReference>
<evidence type="ECO:0000259" key="7">
    <source>
        <dbReference type="PROSITE" id="PS50888"/>
    </source>
</evidence>
<keyword evidence="4" id="KW-0804">Transcription</keyword>
<dbReference type="Gene3D" id="4.10.280.10">
    <property type="entry name" value="Helix-loop-helix DNA-binding domain"/>
    <property type="match status" value="1"/>
</dbReference>
<dbReference type="PANTHER" id="PTHR45855">
    <property type="entry name" value="TRANSCRIPTION FACTOR PIF1-RELATED"/>
    <property type="match status" value="1"/>
</dbReference>
<keyword evidence="5" id="KW-0539">Nucleus</keyword>
<feature type="region of interest" description="Disordered" evidence="6">
    <location>
        <begin position="135"/>
        <end position="154"/>
    </location>
</feature>
<dbReference type="Proteomes" id="UP000824890">
    <property type="component" value="Unassembled WGS sequence"/>
</dbReference>
<dbReference type="InterPro" id="IPR036638">
    <property type="entry name" value="HLH_DNA-bd_sf"/>
</dbReference>
<protein>
    <recommendedName>
        <fullName evidence="7">BHLH domain-containing protein</fullName>
    </recommendedName>
</protein>
<dbReference type="InterPro" id="IPR031066">
    <property type="entry name" value="bHLH_ALC-like_plant"/>
</dbReference>
<reference evidence="8 9" key="1">
    <citation type="submission" date="2021-05" db="EMBL/GenBank/DDBJ databases">
        <title>Genome Assembly of Synthetic Allotetraploid Brassica napus Reveals Homoeologous Exchanges between Subgenomes.</title>
        <authorList>
            <person name="Davis J.T."/>
        </authorList>
    </citation>
    <scope>NUCLEOTIDE SEQUENCE [LARGE SCALE GENOMIC DNA]</scope>
    <source>
        <strain evidence="9">cv. Da-Ae</strain>
        <tissue evidence="8">Seedling</tissue>
    </source>
</reference>
<dbReference type="EMBL" id="JAGKQM010000007">
    <property type="protein sequence ID" value="KAH0918353.1"/>
    <property type="molecule type" value="Genomic_DNA"/>
</dbReference>
<evidence type="ECO:0000256" key="5">
    <source>
        <dbReference type="ARBA" id="ARBA00023242"/>
    </source>
</evidence>
<feature type="domain" description="BHLH" evidence="7">
    <location>
        <begin position="34"/>
        <end position="83"/>
    </location>
</feature>
<evidence type="ECO:0000256" key="3">
    <source>
        <dbReference type="ARBA" id="ARBA00023125"/>
    </source>
</evidence>
<name>A0ABQ8CP62_BRANA</name>
<feature type="compositionally biased region" description="Polar residues" evidence="6">
    <location>
        <begin position="8"/>
        <end position="21"/>
    </location>
</feature>
<evidence type="ECO:0000313" key="9">
    <source>
        <dbReference type="Proteomes" id="UP000824890"/>
    </source>
</evidence>
<dbReference type="Pfam" id="PF00010">
    <property type="entry name" value="HLH"/>
    <property type="match status" value="1"/>
</dbReference>
<dbReference type="InterPro" id="IPR047265">
    <property type="entry name" value="PIF1-like_bHLH"/>
</dbReference>
<keyword evidence="2" id="KW-0805">Transcription regulation</keyword>
<keyword evidence="3" id="KW-0238">DNA-binding</keyword>
<comment type="subcellular location">
    <subcellularLocation>
        <location evidence="1">Nucleus</location>
    </subcellularLocation>
</comment>
<dbReference type="PROSITE" id="PS50888">
    <property type="entry name" value="BHLH"/>
    <property type="match status" value="1"/>
</dbReference>
<proteinExistence type="predicted"/>
<dbReference type="InterPro" id="IPR011598">
    <property type="entry name" value="bHLH_dom"/>
</dbReference>
<evidence type="ECO:0000256" key="2">
    <source>
        <dbReference type="ARBA" id="ARBA00023015"/>
    </source>
</evidence>
<dbReference type="SMART" id="SM00353">
    <property type="entry name" value="HLH"/>
    <property type="match status" value="1"/>
</dbReference>
<organism evidence="8 9">
    <name type="scientific">Brassica napus</name>
    <name type="common">Rape</name>
    <dbReference type="NCBI Taxonomy" id="3708"/>
    <lineage>
        <taxon>Eukaryota</taxon>
        <taxon>Viridiplantae</taxon>
        <taxon>Streptophyta</taxon>
        <taxon>Embryophyta</taxon>
        <taxon>Tracheophyta</taxon>
        <taxon>Spermatophyta</taxon>
        <taxon>Magnoliopsida</taxon>
        <taxon>eudicotyledons</taxon>
        <taxon>Gunneridae</taxon>
        <taxon>Pentapetalae</taxon>
        <taxon>rosids</taxon>
        <taxon>malvids</taxon>
        <taxon>Brassicales</taxon>
        <taxon>Brassicaceae</taxon>
        <taxon>Brassiceae</taxon>
        <taxon>Brassica</taxon>
    </lineage>
</organism>
<feature type="region of interest" description="Disordered" evidence="6">
    <location>
        <begin position="1"/>
        <end position="34"/>
    </location>
</feature>